<dbReference type="InterPro" id="IPR036396">
    <property type="entry name" value="Cyt_P450_sf"/>
</dbReference>
<evidence type="ECO:0000256" key="3">
    <source>
        <dbReference type="ARBA" id="ARBA00005179"/>
    </source>
</evidence>
<reference evidence="15 16" key="1">
    <citation type="journal article" date="2012" name="Science">
        <title>The Paleozoic origin of enzymatic lignin decomposition reconstructed from 31 fungal genomes.</title>
        <authorList>
            <person name="Floudas D."/>
            <person name="Binder M."/>
            <person name="Riley R."/>
            <person name="Barry K."/>
            <person name="Blanchette R.A."/>
            <person name="Henrissat B."/>
            <person name="Martinez A.T."/>
            <person name="Otillar R."/>
            <person name="Spatafora J.W."/>
            <person name="Yadav J.S."/>
            <person name="Aerts A."/>
            <person name="Benoit I."/>
            <person name="Boyd A."/>
            <person name="Carlson A."/>
            <person name="Copeland A."/>
            <person name="Coutinho P.M."/>
            <person name="de Vries R.P."/>
            <person name="Ferreira P."/>
            <person name="Findley K."/>
            <person name="Foster B."/>
            <person name="Gaskell J."/>
            <person name="Glotzer D."/>
            <person name="Gorecki P."/>
            <person name="Heitman J."/>
            <person name="Hesse C."/>
            <person name="Hori C."/>
            <person name="Igarashi K."/>
            <person name="Jurgens J.A."/>
            <person name="Kallen N."/>
            <person name="Kersten P."/>
            <person name="Kohler A."/>
            <person name="Kuees U."/>
            <person name="Kumar T.K.A."/>
            <person name="Kuo A."/>
            <person name="LaButti K."/>
            <person name="Larrondo L.F."/>
            <person name="Lindquist E."/>
            <person name="Ling A."/>
            <person name="Lombard V."/>
            <person name="Lucas S."/>
            <person name="Lundell T."/>
            <person name="Martin R."/>
            <person name="McLaughlin D.J."/>
            <person name="Morgenstern I."/>
            <person name="Morin E."/>
            <person name="Murat C."/>
            <person name="Nagy L.G."/>
            <person name="Nolan M."/>
            <person name="Ohm R.A."/>
            <person name="Patyshakuliyeva A."/>
            <person name="Rokas A."/>
            <person name="Ruiz-Duenas F.J."/>
            <person name="Sabat G."/>
            <person name="Salamov A."/>
            <person name="Samejima M."/>
            <person name="Schmutz J."/>
            <person name="Slot J.C."/>
            <person name="St John F."/>
            <person name="Stenlid J."/>
            <person name="Sun H."/>
            <person name="Sun S."/>
            <person name="Syed K."/>
            <person name="Tsang A."/>
            <person name="Wiebenga A."/>
            <person name="Young D."/>
            <person name="Pisabarro A."/>
            <person name="Eastwood D.C."/>
            <person name="Martin F."/>
            <person name="Cullen D."/>
            <person name="Grigoriev I.V."/>
            <person name="Hibbett D.S."/>
        </authorList>
    </citation>
    <scope>NUCLEOTIDE SEQUENCE</scope>
    <source>
        <strain evidence="16">FP-58527</strain>
    </source>
</reference>
<dbReference type="Proteomes" id="UP000015241">
    <property type="component" value="Unassembled WGS sequence"/>
</dbReference>
<dbReference type="PROSITE" id="PS00086">
    <property type="entry name" value="CYTOCHROME_P450"/>
    <property type="match status" value="1"/>
</dbReference>
<keyword evidence="9 14" id="KW-0560">Oxidoreductase</keyword>
<keyword evidence="10 13" id="KW-0408">Iron</keyword>
<dbReference type="eggNOG" id="KOG0156">
    <property type="taxonomic scope" value="Eukaryota"/>
</dbReference>
<evidence type="ECO:0000256" key="4">
    <source>
        <dbReference type="ARBA" id="ARBA00010617"/>
    </source>
</evidence>
<comment type="subcellular location">
    <subcellularLocation>
        <location evidence="2">Membrane</location>
        <topology evidence="2">Single-pass membrane protein</topology>
    </subcellularLocation>
</comment>
<comment type="pathway">
    <text evidence="3">Secondary metabolite biosynthesis.</text>
</comment>
<protein>
    <recommendedName>
        <fullName evidence="17">Cytochrome P450</fullName>
    </recommendedName>
</protein>
<gene>
    <name evidence="15" type="ORF">FOMPIDRAFT_1134729</name>
</gene>
<dbReference type="Pfam" id="PF00067">
    <property type="entry name" value="p450"/>
    <property type="match status" value="1"/>
</dbReference>
<proteinExistence type="inferred from homology"/>
<keyword evidence="5 13" id="KW-0349">Heme</keyword>
<evidence type="ECO:0000256" key="10">
    <source>
        <dbReference type="ARBA" id="ARBA00023004"/>
    </source>
</evidence>
<comment type="similarity">
    <text evidence="4 14">Belongs to the cytochrome P450 family.</text>
</comment>
<name>S8F5U1_FOMSC</name>
<evidence type="ECO:0000256" key="5">
    <source>
        <dbReference type="ARBA" id="ARBA00022617"/>
    </source>
</evidence>
<evidence type="ECO:0008006" key="17">
    <source>
        <dbReference type="Google" id="ProtNLM"/>
    </source>
</evidence>
<feature type="binding site" description="axial binding residue" evidence="13">
    <location>
        <position position="455"/>
    </location>
    <ligand>
        <name>heme</name>
        <dbReference type="ChEBI" id="CHEBI:30413"/>
    </ligand>
    <ligandPart>
        <name>Fe</name>
        <dbReference type="ChEBI" id="CHEBI:18248"/>
    </ligandPart>
</feature>
<keyword evidence="7 13" id="KW-0479">Metal-binding</keyword>
<organism evidence="15 16">
    <name type="scientific">Fomitopsis schrenkii</name>
    <name type="common">Brown rot fungus</name>
    <dbReference type="NCBI Taxonomy" id="2126942"/>
    <lineage>
        <taxon>Eukaryota</taxon>
        <taxon>Fungi</taxon>
        <taxon>Dikarya</taxon>
        <taxon>Basidiomycota</taxon>
        <taxon>Agaricomycotina</taxon>
        <taxon>Agaricomycetes</taxon>
        <taxon>Polyporales</taxon>
        <taxon>Fomitopsis</taxon>
    </lineage>
</organism>
<evidence type="ECO:0000256" key="1">
    <source>
        <dbReference type="ARBA" id="ARBA00001971"/>
    </source>
</evidence>
<dbReference type="AlphaFoldDB" id="S8F5U1"/>
<dbReference type="InterPro" id="IPR050364">
    <property type="entry name" value="Cytochrome_P450_fung"/>
</dbReference>
<dbReference type="STRING" id="743788.S8F5U1"/>
<keyword evidence="16" id="KW-1185">Reference proteome</keyword>
<dbReference type="Gene3D" id="1.10.630.10">
    <property type="entry name" value="Cytochrome P450"/>
    <property type="match status" value="1"/>
</dbReference>
<dbReference type="InParanoid" id="S8F5U1"/>
<evidence type="ECO:0000313" key="15">
    <source>
        <dbReference type="EMBL" id="EPS94254.1"/>
    </source>
</evidence>
<dbReference type="GO" id="GO:0020037">
    <property type="term" value="F:heme binding"/>
    <property type="evidence" value="ECO:0007669"/>
    <property type="project" value="InterPro"/>
</dbReference>
<keyword evidence="12" id="KW-0472">Membrane</keyword>
<dbReference type="EMBL" id="KE504239">
    <property type="protein sequence ID" value="EPS94254.1"/>
    <property type="molecule type" value="Genomic_DNA"/>
</dbReference>
<evidence type="ECO:0000256" key="13">
    <source>
        <dbReference type="PIRSR" id="PIRSR602401-1"/>
    </source>
</evidence>
<dbReference type="CDD" id="cd11065">
    <property type="entry name" value="CYP64-like"/>
    <property type="match status" value="1"/>
</dbReference>
<accession>S8F5U1</accession>
<evidence type="ECO:0000256" key="12">
    <source>
        <dbReference type="ARBA" id="ARBA00023136"/>
    </source>
</evidence>
<dbReference type="SUPFAM" id="SSF48264">
    <property type="entry name" value="Cytochrome P450"/>
    <property type="match status" value="1"/>
</dbReference>
<dbReference type="InterPro" id="IPR001128">
    <property type="entry name" value="Cyt_P450"/>
</dbReference>
<dbReference type="GO" id="GO:0016020">
    <property type="term" value="C:membrane"/>
    <property type="evidence" value="ECO:0007669"/>
    <property type="project" value="UniProtKB-SubCell"/>
</dbReference>
<dbReference type="PRINTS" id="PR00463">
    <property type="entry name" value="EP450I"/>
</dbReference>
<sequence length="529" mass="58256">MVDGLLAAVAGSFGLVAFYLFHTGPLLSGLLSATAYLLIQRTARTTKPYPPGPRGWPVIGNLLQIPQVDPWLVYSAWADKFGDVVHLSALSDHLVILNTAQAAKDLLDGRSTIYSDRPSSVGSPLTWLSGFGIELPMLSYNDQWRKQRKIVAQSFNASMVPRYHAIQEHEAHGLALGILQHPETLVSQTKTRIAAIIMRVTYGYTVTGEDDPMITVPFAAMDNFGSATEPGMWMVDFIPQLRYLPRWMPGASFLRIADEFNALEHRASWSPYLWCKQRVVQGTEETSLVATALSQAGGQLDAEDEAALVWAASSGLGGGLDTNMSTIFTFLLAMMRHPDVQAQAQEEIDRVMGSDRLPTIADRPSLPYVRSVIAEVFRWYPAVPTGLPHALRQDDVYGDYLLPKSSIIIPNVWRMTHDPAVYAHPDKFQPDRYGGDDGEMRKVIDLVFGFGRRACPGVQFAEGSIFAIVSTILATSVVVPKTDGQGHAIVPPMEYTSGIIAFPKHIVCDVKPRSARAQQLLKDYISQSD</sequence>
<dbReference type="GO" id="GO:0016705">
    <property type="term" value="F:oxidoreductase activity, acting on paired donors, with incorporation or reduction of molecular oxygen"/>
    <property type="evidence" value="ECO:0007669"/>
    <property type="project" value="InterPro"/>
</dbReference>
<keyword evidence="11 14" id="KW-0503">Monooxygenase</keyword>
<dbReference type="InterPro" id="IPR017972">
    <property type="entry name" value="Cyt_P450_CS"/>
</dbReference>
<evidence type="ECO:0000256" key="6">
    <source>
        <dbReference type="ARBA" id="ARBA00022692"/>
    </source>
</evidence>
<comment type="cofactor">
    <cofactor evidence="1 13">
        <name>heme</name>
        <dbReference type="ChEBI" id="CHEBI:30413"/>
    </cofactor>
</comment>
<dbReference type="InterPro" id="IPR002401">
    <property type="entry name" value="Cyt_P450_E_grp-I"/>
</dbReference>
<evidence type="ECO:0000256" key="9">
    <source>
        <dbReference type="ARBA" id="ARBA00023002"/>
    </source>
</evidence>
<evidence type="ECO:0000313" key="16">
    <source>
        <dbReference type="Proteomes" id="UP000015241"/>
    </source>
</evidence>
<dbReference type="HOGENOM" id="CLU_001570_2_3_1"/>
<evidence type="ECO:0000256" key="2">
    <source>
        <dbReference type="ARBA" id="ARBA00004167"/>
    </source>
</evidence>
<evidence type="ECO:0000256" key="7">
    <source>
        <dbReference type="ARBA" id="ARBA00022723"/>
    </source>
</evidence>
<evidence type="ECO:0000256" key="8">
    <source>
        <dbReference type="ARBA" id="ARBA00022989"/>
    </source>
</evidence>
<dbReference type="PRINTS" id="PR00385">
    <property type="entry name" value="P450"/>
</dbReference>
<dbReference type="PANTHER" id="PTHR46300:SF7">
    <property type="entry name" value="P450, PUTATIVE (EUROFUNG)-RELATED"/>
    <property type="match status" value="1"/>
</dbReference>
<evidence type="ECO:0000256" key="11">
    <source>
        <dbReference type="ARBA" id="ARBA00023033"/>
    </source>
</evidence>
<dbReference type="GO" id="GO:0005506">
    <property type="term" value="F:iron ion binding"/>
    <property type="evidence" value="ECO:0007669"/>
    <property type="project" value="InterPro"/>
</dbReference>
<keyword evidence="6" id="KW-0812">Transmembrane</keyword>
<keyword evidence="8" id="KW-1133">Transmembrane helix</keyword>
<evidence type="ECO:0000256" key="14">
    <source>
        <dbReference type="RuleBase" id="RU000461"/>
    </source>
</evidence>
<dbReference type="PANTHER" id="PTHR46300">
    <property type="entry name" value="P450, PUTATIVE (EUROFUNG)-RELATED-RELATED"/>
    <property type="match status" value="1"/>
</dbReference>
<dbReference type="OrthoDB" id="2789670at2759"/>
<dbReference type="GO" id="GO:0004497">
    <property type="term" value="F:monooxygenase activity"/>
    <property type="evidence" value="ECO:0007669"/>
    <property type="project" value="UniProtKB-KW"/>
</dbReference>